<feature type="transmembrane region" description="Helical" evidence="1">
    <location>
        <begin position="32"/>
        <end position="50"/>
    </location>
</feature>
<dbReference type="Proteomes" id="UP000318823">
    <property type="component" value="Plasmid unnamed1"/>
</dbReference>
<dbReference type="InterPro" id="IPR006597">
    <property type="entry name" value="Sel1-like"/>
</dbReference>
<reference evidence="3" key="1">
    <citation type="journal article" date="2018" name="J. Anim. Genet.">
        <title>Acquired interbacterial defense systems protect against interspecies antagonism in the human gut microbiome.</title>
        <authorList>
            <person name="Ross B.D."/>
            <person name="Verster A.J."/>
            <person name="Radey M.C."/>
            <person name="Schmidtke D.T."/>
            <person name="Pope C.E."/>
            <person name="Hoffman L.R."/>
            <person name="Hajjar A."/>
            <person name="Peterson S.B."/>
            <person name="Borenstein E."/>
            <person name="Mougous J."/>
        </authorList>
    </citation>
    <scope>NUCLEOTIDE SEQUENCE [LARGE SCALE GENOMIC DNA]</scope>
    <source>
        <strain evidence="3">3725 D1 iv</strain>
        <plasmid evidence="3">unnamed1</plasmid>
    </source>
</reference>
<dbReference type="SUPFAM" id="SSF81901">
    <property type="entry name" value="HCP-like"/>
    <property type="match status" value="1"/>
</dbReference>
<dbReference type="InterPro" id="IPR011990">
    <property type="entry name" value="TPR-like_helical_dom_sf"/>
</dbReference>
<protein>
    <submittedName>
        <fullName evidence="2">Sel1 repeat family protein</fullName>
    </submittedName>
</protein>
<evidence type="ECO:0000313" key="3">
    <source>
        <dbReference type="Proteomes" id="UP000318823"/>
    </source>
</evidence>
<evidence type="ECO:0000313" key="2">
    <source>
        <dbReference type="EMBL" id="QDM12902.1"/>
    </source>
</evidence>
<gene>
    <name evidence="2" type="ORF">DYI28_29905</name>
</gene>
<geneLocation type="plasmid" evidence="2 3">
    <name>unnamed1</name>
</geneLocation>
<accession>A0AAP9DQ52</accession>
<evidence type="ECO:0000256" key="1">
    <source>
        <dbReference type="SAM" id="Phobius"/>
    </source>
</evidence>
<keyword evidence="1" id="KW-0812">Transmembrane</keyword>
<dbReference type="EMBL" id="CP041396">
    <property type="protein sequence ID" value="QDM12902.1"/>
    <property type="molecule type" value="Genomic_DNA"/>
</dbReference>
<dbReference type="RefSeq" id="WP_032845654.1">
    <property type="nucleotide sequence ID" value="NZ_CP041396.1"/>
</dbReference>
<keyword evidence="1" id="KW-1133">Transmembrane helix</keyword>
<feature type="transmembrane region" description="Helical" evidence="1">
    <location>
        <begin position="62"/>
        <end position="84"/>
    </location>
</feature>
<keyword evidence="1" id="KW-0472">Membrane</keyword>
<sequence length="237" mass="26964">MNDSKFKLLLGGIALAADSLFFDSFLSKVKEELLILCISLAVLSLVYLGIRKFILHKSIAMTKTMGILVISMIMVLSIGINYLISPKEEIPPTNSLIRSTADIPDDYKKYANLGLEDAQVFAFDMYREGNTDKRVQNNTKALEYALLASVNGDNITLLNVAFMYYDGLGTEVNYERAYFFAKMAEKKGNSKATEFLEYLIKSRLIDIQDIQDMENYELKKDTSQINLKLKKEFKKMH</sequence>
<dbReference type="Gene3D" id="1.25.40.10">
    <property type="entry name" value="Tetratricopeptide repeat domain"/>
    <property type="match status" value="1"/>
</dbReference>
<name>A0AAP9DQ52_BACOV</name>
<organism evidence="2 3">
    <name type="scientific">Bacteroides ovatus</name>
    <dbReference type="NCBI Taxonomy" id="28116"/>
    <lineage>
        <taxon>Bacteria</taxon>
        <taxon>Pseudomonadati</taxon>
        <taxon>Bacteroidota</taxon>
        <taxon>Bacteroidia</taxon>
        <taxon>Bacteroidales</taxon>
        <taxon>Bacteroidaceae</taxon>
        <taxon>Bacteroides</taxon>
    </lineage>
</organism>
<proteinExistence type="predicted"/>
<dbReference type="SMART" id="SM00671">
    <property type="entry name" value="SEL1"/>
    <property type="match status" value="2"/>
</dbReference>
<keyword evidence="2" id="KW-0614">Plasmid</keyword>
<dbReference type="AlphaFoldDB" id="A0AAP9DQ52"/>